<feature type="region of interest" description="Disordered" evidence="2">
    <location>
        <begin position="213"/>
        <end position="243"/>
    </location>
</feature>
<name>A0ABM7LLM7_9ACTN</name>
<accession>A0ABM7LLM7</accession>
<keyword evidence="3" id="KW-1133">Transmembrane helix</keyword>
<keyword evidence="3" id="KW-0812">Transmembrane</keyword>
<sequence>MCGPLTFLLTSEGVRGTGMDAAQILLGLILFAVLALGGMAVVSGRRRPVPPPPEATEAAELESGADEVWAAAQRAVAAADEARERATEAADVRDQAEQRYQQAKWDAWTGPADESRKLVERAALEAYRRGDLSVDQLNRIWSHTRPDESALERVDEEVAAAKRRYENALEEAVEVRRAAHVAEVAAEVLTEEAKLAEDEALAARIEAEAAAGLSGLLQESDRPAAELSEPRPDPPRRSGSRSA</sequence>
<evidence type="ECO:0000313" key="5">
    <source>
        <dbReference type="Proteomes" id="UP000676967"/>
    </source>
</evidence>
<reference evidence="4 5" key="1">
    <citation type="submission" date="2020-08" db="EMBL/GenBank/DDBJ databases">
        <title>Whole genome shotgun sequence of Actinoplanes ianthinogenes NBRC 13996.</title>
        <authorList>
            <person name="Komaki H."/>
            <person name="Tamura T."/>
        </authorList>
    </citation>
    <scope>NUCLEOTIDE SEQUENCE [LARGE SCALE GENOMIC DNA]</scope>
    <source>
        <strain evidence="4 5">NBRC 13996</strain>
    </source>
</reference>
<feature type="coiled-coil region" evidence="1">
    <location>
        <begin position="151"/>
        <end position="206"/>
    </location>
</feature>
<protein>
    <submittedName>
        <fullName evidence="4">Uncharacterized protein</fullName>
    </submittedName>
</protein>
<organism evidence="4 5">
    <name type="scientific">Actinoplanes ianthinogenes</name>
    <dbReference type="NCBI Taxonomy" id="122358"/>
    <lineage>
        <taxon>Bacteria</taxon>
        <taxon>Bacillati</taxon>
        <taxon>Actinomycetota</taxon>
        <taxon>Actinomycetes</taxon>
        <taxon>Micromonosporales</taxon>
        <taxon>Micromonosporaceae</taxon>
        <taxon>Actinoplanes</taxon>
    </lineage>
</organism>
<dbReference type="EMBL" id="AP023356">
    <property type="protein sequence ID" value="BCJ40178.1"/>
    <property type="molecule type" value="Genomic_DNA"/>
</dbReference>
<evidence type="ECO:0000313" key="4">
    <source>
        <dbReference type="EMBL" id="BCJ40178.1"/>
    </source>
</evidence>
<evidence type="ECO:0000256" key="1">
    <source>
        <dbReference type="SAM" id="Coils"/>
    </source>
</evidence>
<proteinExistence type="predicted"/>
<feature type="compositionally biased region" description="Basic and acidic residues" evidence="2">
    <location>
        <begin position="219"/>
        <end position="236"/>
    </location>
</feature>
<feature type="transmembrane region" description="Helical" evidence="3">
    <location>
        <begin position="21"/>
        <end position="42"/>
    </location>
</feature>
<dbReference type="Proteomes" id="UP000676967">
    <property type="component" value="Chromosome"/>
</dbReference>
<keyword evidence="3" id="KW-0472">Membrane</keyword>
<evidence type="ECO:0000256" key="2">
    <source>
        <dbReference type="SAM" id="MobiDB-lite"/>
    </source>
</evidence>
<keyword evidence="1" id="KW-0175">Coiled coil</keyword>
<keyword evidence="5" id="KW-1185">Reference proteome</keyword>
<evidence type="ECO:0000256" key="3">
    <source>
        <dbReference type="SAM" id="Phobius"/>
    </source>
</evidence>
<gene>
    <name evidence="4" type="ORF">Aiant_08350</name>
</gene>